<proteinExistence type="predicted"/>
<sequence>MMDICGFLRWCTDVGYRSAGLRIEPVDEWRDSVICGEFKAIREAKERACGRR</sequence>
<keyword evidence="2" id="KW-1185">Reference proteome</keyword>
<name>A0ABS0PP03_9BRAD</name>
<comment type="caution">
    <text evidence="1">The sequence shown here is derived from an EMBL/GenBank/DDBJ whole genome shotgun (WGS) entry which is preliminary data.</text>
</comment>
<dbReference type="EMBL" id="JACCHP010000008">
    <property type="protein sequence ID" value="MBH5398932.1"/>
    <property type="molecule type" value="Genomic_DNA"/>
</dbReference>
<evidence type="ECO:0000313" key="1">
    <source>
        <dbReference type="EMBL" id="MBH5398932.1"/>
    </source>
</evidence>
<reference evidence="1 2" key="1">
    <citation type="submission" date="2020-07" db="EMBL/GenBank/DDBJ databases">
        <title>Bradyrhizobium diversity isolated from nodules of indigenous legumes of Western Australia.</title>
        <authorList>
            <person name="Klepa M.S."/>
        </authorList>
    </citation>
    <scope>NUCLEOTIDE SEQUENCE [LARGE SCALE GENOMIC DNA]</scope>
    <source>
        <strain evidence="1 2">CNPSo 4010</strain>
    </source>
</reference>
<accession>A0ABS0PP03</accession>
<dbReference type="RefSeq" id="WP_197960203.1">
    <property type="nucleotide sequence ID" value="NZ_JACCHP010000008.1"/>
</dbReference>
<evidence type="ECO:0000313" key="2">
    <source>
        <dbReference type="Proteomes" id="UP000807370"/>
    </source>
</evidence>
<gene>
    <name evidence="1" type="ORF">HZZ13_14215</name>
</gene>
<dbReference type="Proteomes" id="UP000807370">
    <property type="component" value="Unassembled WGS sequence"/>
</dbReference>
<protein>
    <submittedName>
        <fullName evidence="1">Uncharacterized protein</fullName>
    </submittedName>
</protein>
<organism evidence="1 2">
    <name type="scientific">Bradyrhizobium agreste</name>
    <dbReference type="NCBI Taxonomy" id="2751811"/>
    <lineage>
        <taxon>Bacteria</taxon>
        <taxon>Pseudomonadati</taxon>
        <taxon>Pseudomonadota</taxon>
        <taxon>Alphaproteobacteria</taxon>
        <taxon>Hyphomicrobiales</taxon>
        <taxon>Nitrobacteraceae</taxon>
        <taxon>Bradyrhizobium</taxon>
    </lineage>
</organism>